<evidence type="ECO:0000256" key="1">
    <source>
        <dbReference type="SAM" id="SignalP"/>
    </source>
</evidence>
<feature type="chain" id="PRO_5004082545" evidence="1">
    <location>
        <begin position="25"/>
        <end position="470"/>
    </location>
</feature>
<accession>M7P3S8</accession>
<sequence length="470" mass="51600">MKLKSTSLMVAGVLLGAAVMPVQADPMLDLLQVLRDKGTISAEDYSLLSNAAKAKGEQTAAEKEEIMAKVESKSSSSVTVDSKGLNFQSADKAFTVNIGGRIHADYGFVDDDYFGANNTGIGNEFGNGSQFRRARLGMNGTMFTDWIYELEINYGGADGDTGFTDAIIGYKGFDSTTIKLGRHKMPAGLEELTSSNRISTMERSMATNTFALSRFNGLSVERKGSNWTVMGGTWMGEGNGDTDNNNKDSDWGAAGRFTFAPIQERNSVVHLGASISYIDFEKVGGDNQNIRVRQRANRFVNERPVQVTYNDTKSANTYGLELATIQGPFSLQGEYFYRTLDRKDFKDADIDGWYILGTYTLTGETRGYRDGRMRTISPRNPVGQGGAGAWELVARYDELDLWDSSAAREAGSVSGLRGTKAENWTLGLNWYVNDNIRFMANYVDSKIKDSSPNDNTGKIKAFTLRGQVAF</sequence>
<dbReference type="STRING" id="1286106.MPL1_01159"/>
<dbReference type="OrthoDB" id="9807854at2"/>
<keyword evidence="1" id="KW-0732">Signal</keyword>
<protein>
    <submittedName>
        <fullName evidence="2">Phosphate-selective porin O and P</fullName>
    </submittedName>
</protein>
<dbReference type="Pfam" id="PF07396">
    <property type="entry name" value="Porin_O_P"/>
    <property type="match status" value="1"/>
</dbReference>
<name>M7P3S8_9GAMM</name>
<dbReference type="Gene3D" id="2.40.160.10">
    <property type="entry name" value="Porin"/>
    <property type="match status" value="1"/>
</dbReference>
<dbReference type="AlphaFoldDB" id="M7P3S8"/>
<dbReference type="eggNOG" id="COG3746">
    <property type="taxonomic scope" value="Bacteria"/>
</dbReference>
<dbReference type="SUPFAM" id="SSF56935">
    <property type="entry name" value="Porins"/>
    <property type="match status" value="1"/>
</dbReference>
<evidence type="ECO:0000313" key="3">
    <source>
        <dbReference type="Proteomes" id="UP000012019"/>
    </source>
</evidence>
<keyword evidence="3" id="KW-1185">Reference proteome</keyword>
<comment type="caution">
    <text evidence="2">The sequence shown here is derived from an EMBL/GenBank/DDBJ whole genome shotgun (WGS) entry which is preliminary data.</text>
</comment>
<gene>
    <name evidence="2" type="ORF">MPL1_01159</name>
</gene>
<reference evidence="2 3" key="1">
    <citation type="journal article" date="2013" name="Genome Announc.">
        <title>Draft Genome Sequence of Methylophaga lonarensis MPLT, a Haloalkaliphilic (Non-Methane-Utilizing) Methylotroph.</title>
        <authorList>
            <person name="Shetty S.A."/>
            <person name="Marathe N.P."/>
            <person name="Munot H."/>
            <person name="Antony C.P."/>
            <person name="Dhotre D.P."/>
            <person name="Murrell J.C."/>
            <person name="Shouche Y.S."/>
        </authorList>
    </citation>
    <scope>NUCLEOTIDE SEQUENCE [LARGE SCALE GENOMIC DNA]</scope>
    <source>
        <strain evidence="2 3">MPL</strain>
    </source>
</reference>
<feature type="signal peptide" evidence="1">
    <location>
        <begin position="1"/>
        <end position="24"/>
    </location>
</feature>
<proteinExistence type="predicted"/>
<dbReference type="PATRIC" id="fig|1286106.3.peg.234"/>
<dbReference type="RefSeq" id="WP_009725289.1">
    <property type="nucleotide sequence ID" value="NZ_APHR01000005.1"/>
</dbReference>
<dbReference type="Proteomes" id="UP000012019">
    <property type="component" value="Unassembled WGS sequence"/>
</dbReference>
<dbReference type="InterPro" id="IPR023614">
    <property type="entry name" value="Porin_dom_sf"/>
</dbReference>
<dbReference type="InterPro" id="IPR010870">
    <property type="entry name" value="Porin_O/P"/>
</dbReference>
<evidence type="ECO:0000313" key="2">
    <source>
        <dbReference type="EMBL" id="EMR14172.1"/>
    </source>
</evidence>
<dbReference type="EMBL" id="APHR01000005">
    <property type="protein sequence ID" value="EMR14172.1"/>
    <property type="molecule type" value="Genomic_DNA"/>
</dbReference>
<organism evidence="2 3">
    <name type="scientific">Methylophaga lonarensis MPL</name>
    <dbReference type="NCBI Taxonomy" id="1286106"/>
    <lineage>
        <taxon>Bacteria</taxon>
        <taxon>Pseudomonadati</taxon>
        <taxon>Pseudomonadota</taxon>
        <taxon>Gammaproteobacteria</taxon>
        <taxon>Thiotrichales</taxon>
        <taxon>Piscirickettsiaceae</taxon>
        <taxon>Methylophaga</taxon>
    </lineage>
</organism>